<dbReference type="Gene3D" id="3.30.420.380">
    <property type="match status" value="1"/>
</dbReference>
<keyword evidence="3" id="KW-1185">Reference proteome</keyword>
<dbReference type="GO" id="GO:0015627">
    <property type="term" value="C:type II protein secretion system complex"/>
    <property type="evidence" value="ECO:0007669"/>
    <property type="project" value="InterPro"/>
</dbReference>
<evidence type="ECO:0000313" key="3">
    <source>
        <dbReference type="Proteomes" id="UP000006578"/>
    </source>
</evidence>
<keyword evidence="1" id="KW-0812">Transmembrane</keyword>
<feature type="transmembrane region" description="Helical" evidence="1">
    <location>
        <begin position="234"/>
        <end position="251"/>
    </location>
</feature>
<name>Q1GWC6_SPHAL</name>
<dbReference type="STRING" id="317655.Sala_0323"/>
<reference evidence="2 3" key="1">
    <citation type="journal article" date="2009" name="Proc. Natl. Acad. Sci. U.S.A.">
        <title>The genomic basis of trophic strategy in marine bacteria.</title>
        <authorList>
            <person name="Lauro F.M."/>
            <person name="McDougald D."/>
            <person name="Thomas T."/>
            <person name="Williams T.J."/>
            <person name="Egan S."/>
            <person name="Rice S."/>
            <person name="DeMaere M.Z."/>
            <person name="Ting L."/>
            <person name="Ertan H."/>
            <person name="Johnson J."/>
            <person name="Ferriera S."/>
            <person name="Lapidus A."/>
            <person name="Anderson I."/>
            <person name="Kyrpides N."/>
            <person name="Munk A.C."/>
            <person name="Detter C."/>
            <person name="Han C.S."/>
            <person name="Brown M.V."/>
            <person name="Robb F.T."/>
            <person name="Kjelleberg S."/>
            <person name="Cavicchioli R."/>
        </authorList>
    </citation>
    <scope>NUCLEOTIDE SEQUENCE [LARGE SCALE GENOMIC DNA]</scope>
    <source>
        <strain evidence="3">DSM 13593 / LMG 18877 / RB2256</strain>
    </source>
</reference>
<dbReference type="SUPFAM" id="SSF53067">
    <property type="entry name" value="Actin-like ATPase domain"/>
    <property type="match status" value="1"/>
</dbReference>
<keyword evidence="1" id="KW-0472">Membrane</keyword>
<dbReference type="KEGG" id="sal:Sala_0323"/>
<accession>Q1GWC6</accession>
<dbReference type="GO" id="GO:0009276">
    <property type="term" value="C:Gram-negative-bacterium-type cell wall"/>
    <property type="evidence" value="ECO:0007669"/>
    <property type="project" value="InterPro"/>
</dbReference>
<proteinExistence type="predicted"/>
<dbReference type="eggNOG" id="COG3297">
    <property type="taxonomic scope" value="Bacteria"/>
</dbReference>
<sequence length="377" mass="39049">MLIWLPRVAALADAAAAPAAWLRIDDGVVVDSGQDDGWVADWEKQGDDGPDDRLIALAPAADVPLRWFHYPDAAPAQAAAAARIDALKASLGDAAGLHVVAGQPTEMGQAVPVAVTTHAAMTGWTGWLAARGLTAAAIIPAAAALPPPEADSLWSAELGGERIIRSADRAWASDPELDPLIAGNHDVAPLDAEAMREALLLTLAAPPLDLLSGAWKPKRRWAVDPAMLRLAKRLAIALVAVSVAIPIVYALRLTADTSRADDAVVAMATRAGVTASDASAAETEIDRRLATAGGGPLAFSVPASALYDAMRDAPGVSLKNLSHRTDGTLTTTLAAPRVDDINQVLLALQARGYRITAQPMAGAGGQQMAHVTIRAVP</sequence>
<protein>
    <submittedName>
        <fullName evidence="2">General secretion pathway L</fullName>
    </submittedName>
</protein>
<evidence type="ECO:0000313" key="2">
    <source>
        <dbReference type="EMBL" id="ABF52046.1"/>
    </source>
</evidence>
<gene>
    <name evidence="2" type="ordered locus">Sala_0323</name>
</gene>
<dbReference type="AlphaFoldDB" id="Q1GWC6"/>
<evidence type="ECO:0000256" key="1">
    <source>
        <dbReference type="SAM" id="Phobius"/>
    </source>
</evidence>
<dbReference type="GO" id="GO:0015628">
    <property type="term" value="P:protein secretion by the type II secretion system"/>
    <property type="evidence" value="ECO:0007669"/>
    <property type="project" value="InterPro"/>
</dbReference>
<dbReference type="HOGENOM" id="CLU_041016_3_0_5"/>
<dbReference type="EMBL" id="CP000356">
    <property type="protein sequence ID" value="ABF52046.1"/>
    <property type="molecule type" value="Genomic_DNA"/>
</dbReference>
<dbReference type="InterPro" id="IPR043129">
    <property type="entry name" value="ATPase_NBD"/>
</dbReference>
<dbReference type="Proteomes" id="UP000006578">
    <property type="component" value="Chromosome"/>
</dbReference>
<dbReference type="NCBIfam" id="TIGR01709">
    <property type="entry name" value="typeII_sec_gspL"/>
    <property type="match status" value="1"/>
</dbReference>
<organism evidence="2 3">
    <name type="scientific">Sphingopyxis alaskensis (strain DSM 13593 / LMG 18877 / RB2256)</name>
    <name type="common">Sphingomonas alaskensis</name>
    <dbReference type="NCBI Taxonomy" id="317655"/>
    <lineage>
        <taxon>Bacteria</taxon>
        <taxon>Pseudomonadati</taxon>
        <taxon>Pseudomonadota</taxon>
        <taxon>Alphaproteobacteria</taxon>
        <taxon>Sphingomonadales</taxon>
        <taxon>Sphingomonadaceae</taxon>
        <taxon>Sphingopyxis</taxon>
    </lineage>
</organism>
<dbReference type="InterPro" id="IPR007812">
    <property type="entry name" value="T2SS_protein-GspL"/>
</dbReference>
<keyword evidence="1" id="KW-1133">Transmembrane helix</keyword>